<dbReference type="EMBL" id="JBHSTT010000027">
    <property type="protein sequence ID" value="MFC6389302.1"/>
    <property type="molecule type" value="Genomic_DNA"/>
</dbReference>
<name>A0ABW1WL36_9HYPH</name>
<accession>A0ABW1WL36</accession>
<keyword evidence="2" id="KW-1185">Reference proteome</keyword>
<evidence type="ECO:0000313" key="2">
    <source>
        <dbReference type="Proteomes" id="UP001596237"/>
    </source>
</evidence>
<evidence type="ECO:0000313" key="1">
    <source>
        <dbReference type="EMBL" id="MFC6389302.1"/>
    </source>
</evidence>
<gene>
    <name evidence="1" type="ORF">ACFQDP_08105</name>
</gene>
<protein>
    <submittedName>
        <fullName evidence="1">Uncharacterized protein</fullName>
    </submittedName>
</protein>
<reference evidence="2" key="1">
    <citation type="journal article" date="2019" name="Int. J. Syst. Evol. Microbiol.">
        <title>The Global Catalogue of Microorganisms (GCM) 10K type strain sequencing project: providing services to taxonomists for standard genome sequencing and annotation.</title>
        <authorList>
            <consortium name="The Broad Institute Genomics Platform"/>
            <consortium name="The Broad Institute Genome Sequencing Center for Infectious Disease"/>
            <person name="Wu L."/>
            <person name="Ma J."/>
        </authorList>
    </citation>
    <scope>NUCLEOTIDE SEQUENCE [LARGE SCALE GENOMIC DNA]</scope>
    <source>
        <strain evidence="2">CCUG 36916</strain>
    </source>
</reference>
<proteinExistence type="predicted"/>
<organism evidence="1 2">
    <name type="scientific">Methylorubrum zatmanii</name>
    <dbReference type="NCBI Taxonomy" id="29429"/>
    <lineage>
        <taxon>Bacteria</taxon>
        <taxon>Pseudomonadati</taxon>
        <taxon>Pseudomonadota</taxon>
        <taxon>Alphaproteobacteria</taxon>
        <taxon>Hyphomicrobiales</taxon>
        <taxon>Methylobacteriaceae</taxon>
        <taxon>Methylorubrum</taxon>
    </lineage>
</organism>
<comment type="caution">
    <text evidence="1">The sequence shown here is derived from an EMBL/GenBank/DDBJ whole genome shotgun (WGS) entry which is preliminary data.</text>
</comment>
<dbReference type="Proteomes" id="UP001596237">
    <property type="component" value="Unassembled WGS sequence"/>
</dbReference>
<sequence>MTDLTVSRVTTAQTINDHSVPLSDAALDQVSAGDLFGVVHHTMGTILGGVLSMTGDTKNGTRLLTHQPKLLVKNVKELFN</sequence>
<dbReference type="RefSeq" id="WP_192281803.1">
    <property type="nucleotide sequence ID" value="NZ_JBHSTT010000027.1"/>
</dbReference>